<dbReference type="Proteomes" id="UP000612282">
    <property type="component" value="Unassembled WGS sequence"/>
</dbReference>
<evidence type="ECO:0000313" key="3">
    <source>
        <dbReference type="Proteomes" id="UP000612282"/>
    </source>
</evidence>
<dbReference type="InterPro" id="IPR043917">
    <property type="entry name" value="DUF5753"/>
</dbReference>
<keyword evidence="3" id="KW-1185">Reference proteome</keyword>
<dbReference type="PROSITE" id="PS50943">
    <property type="entry name" value="HTH_CROC1"/>
    <property type="match status" value="1"/>
</dbReference>
<dbReference type="SMART" id="SM00530">
    <property type="entry name" value="HTH_XRE"/>
    <property type="match status" value="1"/>
</dbReference>
<gene>
    <name evidence="2" type="ORF">Aco03nite_067180</name>
</gene>
<dbReference type="Gene3D" id="1.10.260.40">
    <property type="entry name" value="lambda repressor-like DNA-binding domains"/>
    <property type="match status" value="1"/>
</dbReference>
<evidence type="ECO:0000259" key="1">
    <source>
        <dbReference type="PROSITE" id="PS50943"/>
    </source>
</evidence>
<accession>A0ABQ3XIJ2</accession>
<dbReference type="RefSeq" id="WP_203802281.1">
    <property type="nucleotide sequence ID" value="NZ_BAAAQE010000010.1"/>
</dbReference>
<sequence length="300" mass="34195">MTEGDSPTIARRRVRLALREARESAGLTQNQVAEEMEWSTSKVIRIENGDVSISANDLRSVLILLGIRDKSVVAGLLAATRIARSRSRKPWYQAADFHTALTDDLRKLIEYEAEATQIRSYSVYYIPGQVQTHDYATALMSRYEEDLSEEQRTKRVDTRMRRREALLARTGDVQMLHLVDESVLRRTVGGPSVFADQLRDLKTHVSSGIVRIRMVPFTLDVSVTNNASFDLLKMSGGEALYRETGVGDEMIEDQLVTAKHHARYDRVWNDAADEEDTIQFIDAQIKELERTVTDRARRKH</sequence>
<dbReference type="InterPro" id="IPR010982">
    <property type="entry name" value="Lambda_DNA-bd_dom_sf"/>
</dbReference>
<dbReference type="InterPro" id="IPR001387">
    <property type="entry name" value="Cro/C1-type_HTH"/>
</dbReference>
<dbReference type="EMBL" id="BOMG01000084">
    <property type="protein sequence ID" value="GID58314.1"/>
    <property type="molecule type" value="Genomic_DNA"/>
</dbReference>
<dbReference type="Pfam" id="PF19054">
    <property type="entry name" value="DUF5753"/>
    <property type="match status" value="1"/>
</dbReference>
<dbReference type="SUPFAM" id="SSF47413">
    <property type="entry name" value="lambda repressor-like DNA-binding domains"/>
    <property type="match status" value="1"/>
</dbReference>
<evidence type="ECO:0000313" key="2">
    <source>
        <dbReference type="EMBL" id="GID58314.1"/>
    </source>
</evidence>
<organism evidence="2 3">
    <name type="scientific">Actinoplanes couchii</name>
    <dbReference type="NCBI Taxonomy" id="403638"/>
    <lineage>
        <taxon>Bacteria</taxon>
        <taxon>Bacillati</taxon>
        <taxon>Actinomycetota</taxon>
        <taxon>Actinomycetes</taxon>
        <taxon>Micromonosporales</taxon>
        <taxon>Micromonosporaceae</taxon>
        <taxon>Actinoplanes</taxon>
    </lineage>
</organism>
<dbReference type="CDD" id="cd00093">
    <property type="entry name" value="HTH_XRE"/>
    <property type="match status" value="1"/>
</dbReference>
<comment type="caution">
    <text evidence="2">The sequence shown here is derived from an EMBL/GenBank/DDBJ whole genome shotgun (WGS) entry which is preliminary data.</text>
</comment>
<protein>
    <recommendedName>
        <fullName evidence="1">HTH cro/C1-type domain-containing protein</fullName>
    </recommendedName>
</protein>
<proteinExistence type="predicted"/>
<dbReference type="Pfam" id="PF13560">
    <property type="entry name" value="HTH_31"/>
    <property type="match status" value="1"/>
</dbReference>
<reference evidence="2 3" key="1">
    <citation type="submission" date="2021-01" db="EMBL/GenBank/DDBJ databases">
        <title>Whole genome shotgun sequence of Actinoplanes couchii NBRC 106145.</title>
        <authorList>
            <person name="Komaki H."/>
            <person name="Tamura T."/>
        </authorList>
    </citation>
    <scope>NUCLEOTIDE SEQUENCE [LARGE SCALE GENOMIC DNA]</scope>
    <source>
        <strain evidence="2 3">NBRC 106145</strain>
    </source>
</reference>
<name>A0ABQ3XIJ2_9ACTN</name>
<feature type="domain" description="HTH cro/C1-type" evidence="1">
    <location>
        <begin position="18"/>
        <end position="73"/>
    </location>
</feature>